<evidence type="ECO:0000256" key="5">
    <source>
        <dbReference type="ARBA" id="ARBA00023284"/>
    </source>
</evidence>
<dbReference type="NCBIfam" id="NF001033">
    <property type="entry name" value="PRK00114.1"/>
    <property type="match status" value="1"/>
</dbReference>
<dbReference type="Gene3D" id="3.55.30.10">
    <property type="entry name" value="Hsp33 domain"/>
    <property type="match status" value="1"/>
</dbReference>
<dbReference type="GO" id="GO:0042026">
    <property type="term" value="P:protein refolding"/>
    <property type="evidence" value="ECO:0007669"/>
    <property type="project" value="TreeGrafter"/>
</dbReference>
<dbReference type="Gene3D" id="3.90.1280.10">
    <property type="entry name" value="HSP33 redox switch-like"/>
    <property type="match status" value="1"/>
</dbReference>
<keyword evidence="4 6" id="KW-0143">Chaperone</keyword>
<evidence type="ECO:0000256" key="4">
    <source>
        <dbReference type="ARBA" id="ARBA00023186"/>
    </source>
</evidence>
<evidence type="ECO:0000313" key="7">
    <source>
        <dbReference type="EMBL" id="RPA60553.1"/>
    </source>
</evidence>
<keyword evidence="5 6" id="KW-0676">Redox-active center</keyword>
<dbReference type="PANTHER" id="PTHR30111:SF1">
    <property type="entry name" value="33 KDA CHAPERONIN"/>
    <property type="match status" value="1"/>
</dbReference>
<evidence type="ECO:0000256" key="1">
    <source>
        <dbReference type="ARBA" id="ARBA00022490"/>
    </source>
</evidence>
<sequence>MIDKLVKAVALDGQVRVSAVDATGVVREAQTKHDTWSASSAALGRTLVGTLLLGSDIKDDARISVQISGDGPAGKIITAVDGEGHVKGYVQNPHVSLAPNEKGKIDVRGAVGTNGVFKVTKDLGLKEPFSGQVPIVSGEIAEDFTYYLAYSEQTPSAVALGVLVDTDETIINAGGWMLQLMPGATEETIVAVEKAIADIPQVTQLLSEGDTPSDMINRLFGEDNVKFLDERDVAFQCDCSKERFAAGLATLHGDEITAMIEEDGGAEIVCQFCNNHYHFSADDLREIHAHASK</sequence>
<dbReference type="GO" id="GO:0044183">
    <property type="term" value="F:protein folding chaperone"/>
    <property type="evidence" value="ECO:0007669"/>
    <property type="project" value="TreeGrafter"/>
</dbReference>
<dbReference type="Pfam" id="PF01430">
    <property type="entry name" value="HSP33"/>
    <property type="match status" value="1"/>
</dbReference>
<dbReference type="SUPFAM" id="SSF64397">
    <property type="entry name" value="Hsp33 domain"/>
    <property type="match status" value="1"/>
</dbReference>
<comment type="similarity">
    <text evidence="6">Belongs to the HSP33 family.</text>
</comment>
<keyword evidence="8" id="KW-1185">Reference proteome</keyword>
<dbReference type="OrthoDB" id="9776534at2"/>
<comment type="function">
    <text evidence="6">Redox regulated molecular chaperone. Protects both thermally unfolding and oxidatively damaged proteins from irreversible aggregation. Plays an important role in the bacterial defense system toward oxidative stress.</text>
</comment>
<evidence type="ECO:0000256" key="2">
    <source>
        <dbReference type="ARBA" id="ARBA00022833"/>
    </source>
</evidence>
<dbReference type="RefSeq" id="WP_123779919.1">
    <property type="nucleotide sequence ID" value="NZ_RKMG01000013.1"/>
</dbReference>
<feature type="disulfide bond" description="Redox-active" evidence="6">
    <location>
        <begin position="237"/>
        <end position="239"/>
    </location>
</feature>
<dbReference type="HAMAP" id="MF_00117">
    <property type="entry name" value="HslO"/>
    <property type="match status" value="1"/>
</dbReference>
<keyword evidence="3 6" id="KW-1015">Disulfide bond</keyword>
<keyword evidence="1 6" id="KW-0963">Cytoplasm</keyword>
<dbReference type="SUPFAM" id="SSF118352">
    <property type="entry name" value="HSP33 redox switch-like"/>
    <property type="match status" value="1"/>
</dbReference>
<proteinExistence type="inferred from homology"/>
<name>A0A3N4GCL9_9LACT</name>
<comment type="caution">
    <text evidence="7">The sequence shown here is derived from an EMBL/GenBank/DDBJ whole genome shotgun (WGS) entry which is preliminary data.</text>
</comment>
<dbReference type="EMBL" id="RKMG01000013">
    <property type="protein sequence ID" value="RPA60553.1"/>
    <property type="molecule type" value="Genomic_DNA"/>
</dbReference>
<keyword evidence="2 6" id="KW-0862">Zinc</keyword>
<dbReference type="PIRSF" id="PIRSF005261">
    <property type="entry name" value="Heat_shock_Hsp33"/>
    <property type="match status" value="1"/>
</dbReference>
<reference evidence="7 8" key="1">
    <citation type="submission" date="2018-11" db="EMBL/GenBank/DDBJ databases">
        <title>Aerococcus sp. SJQ22, whole genome shotgun sequence.</title>
        <authorList>
            <person name="Sun L."/>
            <person name="Gao X."/>
            <person name="Chen W."/>
            <person name="Huang K."/>
        </authorList>
    </citation>
    <scope>NUCLEOTIDE SEQUENCE [LARGE SCALE GENOMIC DNA]</scope>
    <source>
        <strain evidence="7 8">SJQ22</strain>
    </source>
</reference>
<organism evidence="7 8">
    <name type="scientific">Aerococcus agrisoli</name>
    <dbReference type="NCBI Taxonomy" id="2487350"/>
    <lineage>
        <taxon>Bacteria</taxon>
        <taxon>Bacillati</taxon>
        <taxon>Bacillota</taxon>
        <taxon>Bacilli</taxon>
        <taxon>Lactobacillales</taxon>
        <taxon>Aerococcaceae</taxon>
        <taxon>Aerococcus</taxon>
    </lineage>
</organism>
<dbReference type="InterPro" id="IPR016153">
    <property type="entry name" value="Heat_shock_Hsp33_N"/>
</dbReference>
<dbReference type="PANTHER" id="PTHR30111">
    <property type="entry name" value="33 KDA CHAPERONIN"/>
    <property type="match status" value="1"/>
</dbReference>
<dbReference type="InterPro" id="IPR016154">
    <property type="entry name" value="Heat_shock_Hsp33_C"/>
</dbReference>
<evidence type="ECO:0000256" key="3">
    <source>
        <dbReference type="ARBA" id="ARBA00023157"/>
    </source>
</evidence>
<evidence type="ECO:0000256" key="6">
    <source>
        <dbReference type="HAMAP-Rule" id="MF_00117"/>
    </source>
</evidence>
<accession>A0A3N4GCL9</accession>
<comment type="PTM">
    <text evidence="6">Under oxidizing conditions two disulfide bonds are formed involving the reactive cysteines. Under reducing conditions zinc is bound to the reactive cysteines and the protein is inactive.</text>
</comment>
<gene>
    <name evidence="6 7" type="primary">hslO</name>
    <name evidence="7" type="ORF">EF384_05145</name>
</gene>
<comment type="subcellular location">
    <subcellularLocation>
        <location evidence="6">Cytoplasm</location>
    </subcellularLocation>
</comment>
<dbReference type="AlphaFoldDB" id="A0A3N4GCL9"/>
<protein>
    <recommendedName>
        <fullName evidence="6">33 kDa chaperonin</fullName>
    </recommendedName>
    <alternativeName>
        <fullName evidence="6">Heat shock protein 33 homolog</fullName>
        <shortName evidence="6">HSP33</shortName>
    </alternativeName>
</protein>
<dbReference type="CDD" id="cd00498">
    <property type="entry name" value="Hsp33"/>
    <property type="match status" value="1"/>
</dbReference>
<dbReference type="GO" id="GO:0051082">
    <property type="term" value="F:unfolded protein binding"/>
    <property type="evidence" value="ECO:0007669"/>
    <property type="project" value="UniProtKB-UniRule"/>
</dbReference>
<dbReference type="Proteomes" id="UP000273977">
    <property type="component" value="Unassembled WGS sequence"/>
</dbReference>
<dbReference type="InterPro" id="IPR000397">
    <property type="entry name" value="Heat_shock_Hsp33"/>
</dbReference>
<evidence type="ECO:0000313" key="8">
    <source>
        <dbReference type="Proteomes" id="UP000273977"/>
    </source>
</evidence>
<feature type="disulfide bond" description="Redox-active" evidence="6">
    <location>
        <begin position="270"/>
        <end position="273"/>
    </location>
</feature>
<dbReference type="GO" id="GO:0005737">
    <property type="term" value="C:cytoplasm"/>
    <property type="evidence" value="ECO:0007669"/>
    <property type="project" value="UniProtKB-SubCell"/>
</dbReference>